<feature type="binding site" evidence="4">
    <location>
        <position position="200"/>
    </location>
    <ligand>
        <name>Zn(2+)</name>
        <dbReference type="ChEBI" id="CHEBI:29105"/>
        <label>2</label>
    </ligand>
</feature>
<feature type="binding site" description="via carbamate group" evidence="4">
    <location>
        <position position="139"/>
    </location>
    <ligand>
        <name>Zn(2+)</name>
        <dbReference type="ChEBI" id="CHEBI:29105"/>
        <label>1</label>
    </ligand>
</feature>
<dbReference type="RefSeq" id="WP_060776727.1">
    <property type="nucleotide sequence ID" value="NZ_CP014159.1"/>
</dbReference>
<dbReference type="Gene3D" id="3.20.20.140">
    <property type="entry name" value="Metal-dependent hydrolases"/>
    <property type="match status" value="1"/>
</dbReference>
<name>A0A0X8F8B1_9LACT</name>
<keyword evidence="1 4" id="KW-0479">Metal-binding</keyword>
<dbReference type="PANTHER" id="PTHR10819:SF3">
    <property type="entry name" value="PHOSPHOTRIESTERASE-RELATED PROTEIN"/>
    <property type="match status" value="1"/>
</dbReference>
<dbReference type="Proteomes" id="UP000234775">
    <property type="component" value="Unassembled WGS sequence"/>
</dbReference>
<gene>
    <name evidence="6" type="ORF">CYJ27_06125</name>
</gene>
<dbReference type="EMBL" id="PKGZ01000005">
    <property type="protein sequence ID" value="PKY91032.1"/>
    <property type="molecule type" value="Genomic_DNA"/>
</dbReference>
<evidence type="ECO:0000256" key="2">
    <source>
        <dbReference type="ARBA" id="ARBA00022801"/>
    </source>
</evidence>
<evidence type="ECO:0000256" key="1">
    <source>
        <dbReference type="ARBA" id="ARBA00022723"/>
    </source>
</evidence>
<feature type="binding site" evidence="4">
    <location>
        <position position="172"/>
    </location>
    <ligand>
        <name>Zn(2+)</name>
        <dbReference type="ChEBI" id="CHEBI:29105"/>
        <label>2</label>
    </ligand>
</feature>
<comment type="cofactor">
    <cofactor evidence="4">
        <name>a divalent metal cation</name>
        <dbReference type="ChEBI" id="CHEBI:60240"/>
    </cofactor>
    <text evidence="4">Binds 2 divalent metal cations per subunit.</text>
</comment>
<evidence type="ECO:0000313" key="7">
    <source>
        <dbReference type="Proteomes" id="UP000234775"/>
    </source>
</evidence>
<comment type="similarity">
    <text evidence="5">Belongs to the metallo-dependent hydrolases superfamily. Phosphotriesterase family.</text>
</comment>
<dbReference type="AlphaFoldDB" id="A0A0X8F8B1"/>
<feature type="binding site" evidence="4">
    <location>
        <position position="24"/>
    </location>
    <ligand>
        <name>Zn(2+)</name>
        <dbReference type="ChEBI" id="CHEBI:29105"/>
        <label>1</label>
    </ligand>
</feature>
<evidence type="ECO:0000256" key="4">
    <source>
        <dbReference type="PIRSR" id="PIRSR601559-51"/>
    </source>
</evidence>
<keyword evidence="2" id="KW-0378">Hydrolase</keyword>
<dbReference type="PROSITE" id="PS51347">
    <property type="entry name" value="PHOSPHOTRIESTERASE_2"/>
    <property type="match status" value="1"/>
</dbReference>
<feature type="modified residue" description="N6-carboxylysine" evidence="3 5">
    <location>
        <position position="139"/>
    </location>
</feature>
<dbReference type="Pfam" id="PF02126">
    <property type="entry name" value="PTE"/>
    <property type="match status" value="1"/>
</dbReference>
<dbReference type="InterPro" id="IPR032466">
    <property type="entry name" value="Metal_Hydrolase"/>
</dbReference>
<dbReference type="PANTHER" id="PTHR10819">
    <property type="entry name" value="PHOSPHOTRIESTERASE-RELATED"/>
    <property type="match status" value="1"/>
</dbReference>
<feature type="binding site" description="via carbamate group" evidence="4">
    <location>
        <position position="139"/>
    </location>
    <ligand>
        <name>Zn(2+)</name>
        <dbReference type="ChEBI" id="CHEBI:29105"/>
        <label>2</label>
    </ligand>
</feature>
<feature type="binding site" evidence="4">
    <location>
        <position position="26"/>
    </location>
    <ligand>
        <name>Zn(2+)</name>
        <dbReference type="ChEBI" id="CHEBI:29105"/>
        <label>1</label>
    </ligand>
</feature>
<organism evidence="6 7">
    <name type="scientific">Aerococcus christensenii</name>
    <dbReference type="NCBI Taxonomy" id="87541"/>
    <lineage>
        <taxon>Bacteria</taxon>
        <taxon>Bacillati</taxon>
        <taxon>Bacillota</taxon>
        <taxon>Bacilli</taxon>
        <taxon>Lactobacillales</taxon>
        <taxon>Aerococcaceae</taxon>
        <taxon>Aerococcus</taxon>
    </lineage>
</organism>
<dbReference type="GO" id="GO:0016787">
    <property type="term" value="F:hydrolase activity"/>
    <property type="evidence" value="ECO:0007669"/>
    <property type="project" value="UniProtKB-KW"/>
</dbReference>
<reference evidence="6 7" key="1">
    <citation type="submission" date="2017-12" db="EMBL/GenBank/DDBJ databases">
        <title>Phylogenetic diversity of female urinary microbiome.</title>
        <authorList>
            <person name="Thomas-White K."/>
            <person name="Wolfe A.J."/>
        </authorList>
    </citation>
    <scope>NUCLEOTIDE SEQUENCE [LARGE SCALE GENOMIC DNA]</scope>
    <source>
        <strain evidence="6 7">UMB0844</strain>
    </source>
</reference>
<protein>
    <submittedName>
        <fullName evidence="6">Phosphotriesterase-related protein</fullName>
    </submittedName>
</protein>
<dbReference type="KEGG" id="acg:AWM71_03805"/>
<dbReference type="PIRSF" id="PIRSF016839">
    <property type="entry name" value="PhP"/>
    <property type="match status" value="1"/>
</dbReference>
<sequence length="310" mass="34972">MTIGKIRTVLGDIDSSKMGYTMSHEHILSHPQGHGSKVEEDHLLNSVPKAIEMLKLYKEAGGGTIIEATPQSWGRNTAGMCIASKESGVNVIATTGYICEEHGMEPEVSDWSVDFLAERMIHDIEVGMDDTTVKAGWIKCGTAYLHITNNEEKVIRAGAIAATETGVCLHAHTTAGTMGIEILEILEEENFDLSRMIVSHVDRFPDLWYHRKMLEKGAYLLYDGPGKAKYYPDQMRVDLLKQLVKDGFEDRLLLSNDMGRRSHHTVYGYGPGFNWIKQRFIPRLIEEGIPENVVHKFMYENPQKIYTMIK</sequence>
<evidence type="ECO:0000256" key="3">
    <source>
        <dbReference type="PIRSR" id="PIRSR601559-50"/>
    </source>
</evidence>
<comment type="caution">
    <text evidence="6">The sequence shown here is derived from an EMBL/GenBank/DDBJ whole genome shotgun (WGS) entry which is preliminary data.</text>
</comment>
<accession>A0A0X8F8B1</accession>
<dbReference type="InterPro" id="IPR001559">
    <property type="entry name" value="Phosphotriesterase"/>
</dbReference>
<dbReference type="SUPFAM" id="SSF51556">
    <property type="entry name" value="Metallo-dependent hydrolases"/>
    <property type="match status" value="1"/>
</dbReference>
<evidence type="ECO:0000256" key="5">
    <source>
        <dbReference type="PROSITE-ProRule" id="PRU00679"/>
    </source>
</evidence>
<dbReference type="GO" id="GO:0008270">
    <property type="term" value="F:zinc ion binding"/>
    <property type="evidence" value="ECO:0007669"/>
    <property type="project" value="InterPro"/>
</dbReference>
<feature type="binding site" evidence="4">
    <location>
        <position position="257"/>
    </location>
    <ligand>
        <name>Zn(2+)</name>
        <dbReference type="ChEBI" id="CHEBI:29105"/>
        <label>1</label>
    </ligand>
</feature>
<proteinExistence type="inferred from homology"/>
<keyword evidence="7" id="KW-1185">Reference proteome</keyword>
<evidence type="ECO:0000313" key="6">
    <source>
        <dbReference type="EMBL" id="PKY91032.1"/>
    </source>
</evidence>